<evidence type="ECO:0000256" key="1">
    <source>
        <dbReference type="SAM" id="MobiDB-lite"/>
    </source>
</evidence>
<feature type="compositionally biased region" description="Low complexity" evidence="1">
    <location>
        <begin position="471"/>
        <end position="483"/>
    </location>
</feature>
<evidence type="ECO:0000313" key="3">
    <source>
        <dbReference type="Proteomes" id="UP000574390"/>
    </source>
</evidence>
<feature type="region of interest" description="Disordered" evidence="1">
    <location>
        <begin position="456"/>
        <end position="497"/>
    </location>
</feature>
<accession>A0A7J6T947</accession>
<reference evidence="2 3" key="1">
    <citation type="submission" date="2020-04" db="EMBL/GenBank/DDBJ databases">
        <title>Perkinsus olseni comparative genomics.</title>
        <authorList>
            <person name="Bogema D.R."/>
        </authorList>
    </citation>
    <scope>NUCLEOTIDE SEQUENCE [LARGE SCALE GENOMIC DNA]</scope>
    <source>
        <strain evidence="2">ATCC PRA-205</strain>
    </source>
</reference>
<evidence type="ECO:0000313" key="2">
    <source>
        <dbReference type="EMBL" id="KAF4741242.1"/>
    </source>
</evidence>
<dbReference type="EMBL" id="JABANM010009233">
    <property type="protein sequence ID" value="KAF4741242.1"/>
    <property type="molecule type" value="Genomic_DNA"/>
</dbReference>
<comment type="caution">
    <text evidence="2">The sequence shown here is derived from an EMBL/GenBank/DDBJ whole genome shotgun (WGS) entry which is preliminary data.</text>
</comment>
<dbReference type="AlphaFoldDB" id="A0A7J6T947"/>
<organism evidence="2 3">
    <name type="scientific">Perkinsus olseni</name>
    <name type="common">Perkinsus atlanticus</name>
    <dbReference type="NCBI Taxonomy" id="32597"/>
    <lineage>
        <taxon>Eukaryota</taxon>
        <taxon>Sar</taxon>
        <taxon>Alveolata</taxon>
        <taxon>Perkinsozoa</taxon>
        <taxon>Perkinsea</taxon>
        <taxon>Perkinsida</taxon>
        <taxon>Perkinsidae</taxon>
        <taxon>Perkinsus</taxon>
    </lineage>
</organism>
<dbReference type="Proteomes" id="UP000574390">
    <property type="component" value="Unassembled WGS sequence"/>
</dbReference>
<protein>
    <submittedName>
        <fullName evidence="2">Uncharacterized protein</fullName>
    </submittedName>
</protein>
<sequence length="547" mass="61197">MAFLNHVLKAVHNATGIDSRGQVHLKPYTPVVSSEGPASMPTVQIGFGGPWPFYAKDGDKLYGQDGPWQAQNPDPHTVHATNAAAMIKEMQRMTKATAEATRASGAHLEPLHQVPEPGKCVPWHLNLDMLRLRQAMERAEEIERILSHDFHIVPFDAGLLPRLDLEAVSAHPARFDDVHGHVRPAELQGIRHLRDHVEKLWTELRSDKTLEGLDKRADDAIMRPFTEMKLAADSLYMHARKCLFPPHRLPDAFSSNMQSLVSPATRAFLCYRLLALSTAPPPIELLYWKQYRVVFTMTSFVDRLFLSPEELAIATEISAITDPTTTPIPRSITIRAAESLQRIVDPRLQSYAVKLLTEPFLSARDSWRGVVGVCAVLLHLAHTDSYLHWLDTILKLCREIGDHFEHEDARVRSLVRMEAIGVVKMWGSGTANTHTRAATVGVEGPSVSIPTWDELSAEDDPSFDKVQLDMPSSPASTASAPESIDSSEGIMKSSPPRSRRRAGLLWQWCCCLVMCLRCCPRRCRRMVGWSGDDWRELPTRGSSDVDL</sequence>
<proteinExistence type="predicted"/>
<name>A0A7J6T947_PEROL</name>
<gene>
    <name evidence="2" type="ORF">FOZ62_025017</name>
</gene>